<dbReference type="Gene3D" id="3.30.428.10">
    <property type="entry name" value="HIT-like"/>
    <property type="match status" value="1"/>
</dbReference>
<dbReference type="PANTHER" id="PTHR46243:SF1">
    <property type="entry name" value="BIS(5'-ADENOSYL)-TRIPHOSPHATASE"/>
    <property type="match status" value="1"/>
</dbReference>
<feature type="binding site" evidence="7">
    <location>
        <begin position="90"/>
        <end position="93"/>
    </location>
    <ligand>
        <name>substrate</name>
    </ligand>
</feature>
<dbReference type="EC" id="3.6.1.29" evidence="1"/>
<dbReference type="InterPro" id="IPR019808">
    <property type="entry name" value="Histidine_triad_CS"/>
</dbReference>
<sequence>MTFSFGSFISLTGDEVFHSTRLSFAFVNLKPVVPGHVLVCPRRVVKRYAELSFKEITDLFKTVQEVGIVIEREFKATSLTFCIQDGPDSGQTVDHVHVHIIPRKKGDYENSDEVYTELAKHDKDGRPSRSLEEMAKEASWLSTFFRLEGR</sequence>
<dbReference type="InterPro" id="IPR051884">
    <property type="entry name" value="Bis(5'-adenosyl)-TPase_reg"/>
</dbReference>
<evidence type="ECO:0000313" key="11">
    <source>
        <dbReference type="EMBL" id="KAJ3615533.1"/>
    </source>
</evidence>
<dbReference type="Pfam" id="PF01230">
    <property type="entry name" value="HIT"/>
    <property type="match status" value="1"/>
</dbReference>
<organism evidence="11 12">
    <name type="scientific">Zophobas morio</name>
    <dbReference type="NCBI Taxonomy" id="2755281"/>
    <lineage>
        <taxon>Eukaryota</taxon>
        <taxon>Metazoa</taxon>
        <taxon>Ecdysozoa</taxon>
        <taxon>Arthropoda</taxon>
        <taxon>Hexapoda</taxon>
        <taxon>Insecta</taxon>
        <taxon>Pterygota</taxon>
        <taxon>Neoptera</taxon>
        <taxon>Endopterygota</taxon>
        <taxon>Coleoptera</taxon>
        <taxon>Polyphaga</taxon>
        <taxon>Cucujiformia</taxon>
        <taxon>Tenebrionidae</taxon>
        <taxon>Zophobas</taxon>
    </lineage>
</organism>
<evidence type="ECO:0000256" key="7">
    <source>
        <dbReference type="PIRSR" id="PIRSR639383-2"/>
    </source>
</evidence>
<dbReference type="PANTHER" id="PTHR46243">
    <property type="entry name" value="BIS(5'-ADENOSYL)-TRIPHOSPHATASE"/>
    <property type="match status" value="1"/>
</dbReference>
<keyword evidence="2" id="KW-0547">Nucleotide-binding</keyword>
<dbReference type="PROSITE" id="PS00892">
    <property type="entry name" value="HIT_1"/>
    <property type="match status" value="1"/>
</dbReference>
<reference evidence="11" key="1">
    <citation type="journal article" date="2023" name="G3 (Bethesda)">
        <title>Whole genome assemblies of Zophobas morio and Tenebrio molitor.</title>
        <authorList>
            <person name="Kaur S."/>
            <person name="Stinson S.A."/>
            <person name="diCenzo G.C."/>
        </authorList>
    </citation>
    <scope>NUCLEOTIDE SEQUENCE</scope>
    <source>
        <strain evidence="11">QUZm001</strain>
    </source>
</reference>
<evidence type="ECO:0000256" key="3">
    <source>
        <dbReference type="ARBA" id="ARBA00022801"/>
    </source>
</evidence>
<protein>
    <recommendedName>
        <fullName evidence="1">bis(5'-adenosyl)-triphosphatase</fullName>
        <ecNumber evidence="1">3.6.1.29</ecNumber>
    </recommendedName>
</protein>
<feature type="site" description="Important for induction of apoptosis" evidence="8">
    <location>
        <position position="115"/>
    </location>
</feature>
<comment type="caution">
    <text evidence="11">The sequence shown here is derived from an EMBL/GenBank/DDBJ whole genome shotgun (WGS) entry which is preliminary data.</text>
</comment>
<dbReference type="InterPro" id="IPR039383">
    <property type="entry name" value="FHIT"/>
</dbReference>
<dbReference type="SUPFAM" id="SSF54197">
    <property type="entry name" value="HIT-like"/>
    <property type="match status" value="1"/>
</dbReference>
<evidence type="ECO:0000313" key="12">
    <source>
        <dbReference type="Proteomes" id="UP001168821"/>
    </source>
</evidence>
<comment type="catalytic activity">
    <reaction evidence="4">
        <text>P(1),P(3)-bis(5'-adenosyl) triphosphate + H2O = AMP + ADP + 2 H(+)</text>
        <dbReference type="Rhea" id="RHEA:13893"/>
        <dbReference type="ChEBI" id="CHEBI:15377"/>
        <dbReference type="ChEBI" id="CHEBI:15378"/>
        <dbReference type="ChEBI" id="CHEBI:58529"/>
        <dbReference type="ChEBI" id="CHEBI:456215"/>
        <dbReference type="ChEBI" id="CHEBI:456216"/>
        <dbReference type="EC" id="3.6.1.29"/>
    </reaction>
</comment>
<evidence type="ECO:0000256" key="1">
    <source>
        <dbReference type="ARBA" id="ARBA00012377"/>
    </source>
</evidence>
<dbReference type="CDD" id="cd01275">
    <property type="entry name" value="FHIT"/>
    <property type="match status" value="1"/>
</dbReference>
<dbReference type="FunFam" id="3.30.428.10:FF:000011">
    <property type="entry name" value="Fragile histidine triad"/>
    <property type="match status" value="1"/>
</dbReference>
<feature type="short sequence motif" description="Histidine triad motif" evidence="6 9">
    <location>
        <begin position="95"/>
        <end position="99"/>
    </location>
</feature>
<feature type="domain" description="HIT" evidence="10">
    <location>
        <begin position="4"/>
        <end position="110"/>
    </location>
</feature>
<dbReference type="InterPro" id="IPR011146">
    <property type="entry name" value="HIT-like"/>
</dbReference>
<dbReference type="GO" id="GO:0000166">
    <property type="term" value="F:nucleotide binding"/>
    <property type="evidence" value="ECO:0007669"/>
    <property type="project" value="UniProtKB-KW"/>
</dbReference>
<feature type="binding site" evidence="7">
    <location>
        <position position="99"/>
    </location>
    <ligand>
        <name>substrate</name>
    </ligand>
</feature>
<dbReference type="InterPro" id="IPR001310">
    <property type="entry name" value="Histidine_triad_HIT"/>
</dbReference>
<evidence type="ECO:0000259" key="10">
    <source>
        <dbReference type="PROSITE" id="PS51084"/>
    </source>
</evidence>
<dbReference type="GO" id="GO:0047710">
    <property type="term" value="F:bis(5'-adenosyl)-triphosphatase activity"/>
    <property type="evidence" value="ECO:0007669"/>
    <property type="project" value="UniProtKB-EC"/>
</dbReference>
<keyword evidence="3" id="KW-0378">Hydrolase</keyword>
<dbReference type="Proteomes" id="UP001168821">
    <property type="component" value="Unassembled WGS sequence"/>
</dbReference>
<proteinExistence type="predicted"/>
<evidence type="ECO:0000256" key="8">
    <source>
        <dbReference type="PIRSR" id="PIRSR639383-3"/>
    </source>
</evidence>
<dbReference type="AlphaFoldDB" id="A0AA38HFF0"/>
<dbReference type="InterPro" id="IPR036265">
    <property type="entry name" value="HIT-like_sf"/>
</dbReference>
<keyword evidence="12" id="KW-1185">Reference proteome</keyword>
<feature type="active site" description="Tele-AMP-histidine intermediate" evidence="5">
    <location>
        <position position="97"/>
    </location>
</feature>
<evidence type="ECO:0000256" key="2">
    <source>
        <dbReference type="ARBA" id="ARBA00022741"/>
    </source>
</evidence>
<feature type="binding site" evidence="7">
    <location>
        <position position="84"/>
    </location>
    <ligand>
        <name>substrate</name>
    </ligand>
</feature>
<evidence type="ECO:0000256" key="6">
    <source>
        <dbReference type="PIRSR" id="PIRSR601310-3"/>
    </source>
</evidence>
<dbReference type="EMBL" id="JALNTZ010004088">
    <property type="protein sequence ID" value="KAJ3615533.1"/>
    <property type="molecule type" value="Genomic_DNA"/>
</dbReference>
<feature type="binding site" evidence="7">
    <location>
        <position position="28"/>
    </location>
    <ligand>
        <name>substrate</name>
    </ligand>
</feature>
<dbReference type="PRINTS" id="PR00332">
    <property type="entry name" value="HISTRIAD"/>
</dbReference>
<evidence type="ECO:0000256" key="5">
    <source>
        <dbReference type="PIRSR" id="PIRSR601310-1"/>
    </source>
</evidence>
<gene>
    <name evidence="11" type="ORF">Zmor_016351</name>
</gene>
<evidence type="ECO:0000256" key="4">
    <source>
        <dbReference type="ARBA" id="ARBA00047780"/>
    </source>
</evidence>
<accession>A0AA38HFF0</accession>
<evidence type="ECO:0000256" key="9">
    <source>
        <dbReference type="PROSITE-ProRule" id="PRU00464"/>
    </source>
</evidence>
<dbReference type="PROSITE" id="PS51084">
    <property type="entry name" value="HIT_2"/>
    <property type="match status" value="1"/>
</dbReference>
<name>A0AA38HFF0_9CUCU</name>